<dbReference type="EMBL" id="SSNY01000010">
    <property type="protein sequence ID" value="THF55687.1"/>
    <property type="molecule type" value="Genomic_DNA"/>
</dbReference>
<protein>
    <recommendedName>
        <fullName evidence="2">Antitoxin</fullName>
    </recommendedName>
</protein>
<name>A0ABY2Q4J7_9HYPH</name>
<dbReference type="SUPFAM" id="SSF143120">
    <property type="entry name" value="YefM-like"/>
    <property type="match status" value="1"/>
</dbReference>
<evidence type="ECO:0000313" key="3">
    <source>
        <dbReference type="EMBL" id="THF55687.1"/>
    </source>
</evidence>
<dbReference type="Gene3D" id="3.40.1620.10">
    <property type="entry name" value="YefM-like domain"/>
    <property type="match status" value="1"/>
</dbReference>
<comment type="similarity">
    <text evidence="1 2">Belongs to the phD/YefM antitoxin family.</text>
</comment>
<keyword evidence="4" id="KW-1185">Reference proteome</keyword>
<dbReference type="InterPro" id="IPR036165">
    <property type="entry name" value="YefM-like_sf"/>
</dbReference>
<dbReference type="Pfam" id="PF02604">
    <property type="entry name" value="PhdYeFM_antitox"/>
    <property type="match status" value="1"/>
</dbReference>
<evidence type="ECO:0000313" key="4">
    <source>
        <dbReference type="Proteomes" id="UP000306441"/>
    </source>
</evidence>
<dbReference type="NCBIfam" id="TIGR01552">
    <property type="entry name" value="phd_fam"/>
    <property type="match status" value="1"/>
</dbReference>
<gene>
    <name evidence="3" type="ORF">E6C48_16530</name>
</gene>
<evidence type="ECO:0000256" key="2">
    <source>
        <dbReference type="RuleBase" id="RU362080"/>
    </source>
</evidence>
<evidence type="ECO:0000256" key="1">
    <source>
        <dbReference type="ARBA" id="ARBA00009981"/>
    </source>
</evidence>
<comment type="function">
    <text evidence="2">Antitoxin component of a type II toxin-antitoxin (TA) system.</text>
</comment>
<organism evidence="3 4">
    <name type="scientific">Ollibium composti</name>
    <dbReference type="NCBI Taxonomy" id="2675109"/>
    <lineage>
        <taxon>Bacteria</taxon>
        <taxon>Pseudomonadati</taxon>
        <taxon>Pseudomonadota</taxon>
        <taxon>Alphaproteobacteria</taxon>
        <taxon>Hyphomicrobiales</taxon>
        <taxon>Phyllobacteriaceae</taxon>
        <taxon>Ollibium</taxon>
    </lineage>
</organism>
<comment type="caution">
    <text evidence="3">The sequence shown here is derived from an EMBL/GenBank/DDBJ whole genome shotgun (WGS) entry which is preliminary data.</text>
</comment>
<accession>A0ABY2Q4J7</accession>
<reference evidence="3 4" key="1">
    <citation type="submission" date="2019-04" db="EMBL/GenBank/DDBJ databases">
        <title>Mesorhizobium composti sp. nov., isolated from compost.</title>
        <authorList>
            <person name="Lin S.-Y."/>
            <person name="Hameed A."/>
            <person name="Hsieh Y.-T."/>
            <person name="Young C.-C."/>
        </authorList>
    </citation>
    <scope>NUCLEOTIDE SEQUENCE [LARGE SCALE GENOMIC DNA]</scope>
    <source>
        <strain evidence="3 4">CC-YTH430</strain>
    </source>
</reference>
<proteinExistence type="inferred from homology"/>
<dbReference type="RefSeq" id="WP_136359216.1">
    <property type="nucleotide sequence ID" value="NZ_SSNY01000010.1"/>
</dbReference>
<dbReference type="InterPro" id="IPR006442">
    <property type="entry name" value="Antitoxin_Phd/YefM"/>
</dbReference>
<sequence>MGMVNMHEAKTSLSKLVEAVESGAEEEIIIARNGKPAARLVPIDAAPKKRRRLGLLAGKYPSMDFEAFQAMDAEIEAMFLGEEK</sequence>
<dbReference type="Proteomes" id="UP000306441">
    <property type="component" value="Unassembled WGS sequence"/>
</dbReference>